<evidence type="ECO:0000256" key="4">
    <source>
        <dbReference type="ARBA" id="ARBA00022490"/>
    </source>
</evidence>
<evidence type="ECO:0000256" key="5">
    <source>
        <dbReference type="ARBA" id="ARBA00022603"/>
    </source>
</evidence>
<comment type="subcellular location">
    <subcellularLocation>
        <location evidence="1">Cytoplasm</location>
    </subcellularLocation>
</comment>
<evidence type="ECO:0000256" key="8">
    <source>
        <dbReference type="ARBA" id="ARBA00031323"/>
    </source>
</evidence>
<dbReference type="GO" id="GO:0004719">
    <property type="term" value="F:protein-L-isoaspartate (D-aspartate) O-methyltransferase activity"/>
    <property type="evidence" value="ECO:0007669"/>
    <property type="project" value="UniProtKB-EC"/>
</dbReference>
<reference evidence="14" key="3">
    <citation type="submission" date="2019-04" db="EMBL/GenBank/DDBJ databases">
        <authorList>
            <person name="Howe K."/>
            <person name="Paulini M."/>
            <person name="Williams G."/>
        </authorList>
    </citation>
    <scope>NUCLEOTIDE SEQUENCE [LARGE SCALE GENOMIC DNA]</scope>
    <source>
        <strain evidence="14">FR3</strain>
    </source>
</reference>
<evidence type="ECO:0000256" key="1">
    <source>
        <dbReference type="ARBA" id="ARBA00004496"/>
    </source>
</evidence>
<gene>
    <name evidence="17" type="primary">bma-pcm-1.1</name>
    <name evidence="14 16" type="synonym">Bma-pcm-1.1</name>
    <name evidence="13 17" type="ORF">Bm10562</name>
    <name evidence="14" type="ORF">BM_BM10562</name>
    <name evidence="13" type="ORF">BM_Bm10562</name>
</gene>
<comment type="catalytic activity">
    <reaction evidence="10">
        <text>[protein]-L-isoaspartate + S-adenosyl-L-methionine = [protein]-L-isoaspartate alpha-methyl ester + S-adenosyl-L-homocysteine</text>
        <dbReference type="Rhea" id="RHEA:12705"/>
        <dbReference type="Rhea" id="RHEA-COMP:12143"/>
        <dbReference type="Rhea" id="RHEA-COMP:12144"/>
        <dbReference type="ChEBI" id="CHEBI:57856"/>
        <dbReference type="ChEBI" id="CHEBI:59789"/>
        <dbReference type="ChEBI" id="CHEBI:90596"/>
        <dbReference type="ChEBI" id="CHEBI:90598"/>
        <dbReference type="EC" id="2.1.1.77"/>
    </reaction>
    <physiologicalReaction direction="left-to-right" evidence="10">
        <dbReference type="Rhea" id="RHEA:12706"/>
    </physiologicalReaction>
</comment>
<keyword evidence="7" id="KW-0949">S-adenosyl-L-methionine</keyword>
<evidence type="ECO:0000313" key="13">
    <source>
        <dbReference type="EMBL" id="CRZ25244.1"/>
    </source>
</evidence>
<dbReference type="InterPro" id="IPR000682">
    <property type="entry name" value="PCMT"/>
</dbReference>
<dbReference type="FunFam" id="3.40.50.150:FF:000027">
    <property type="entry name" value="Protein-L-isoaspartate O-methyltransferase"/>
    <property type="match status" value="1"/>
</dbReference>
<dbReference type="NCBIfam" id="TIGR00080">
    <property type="entry name" value="pimt"/>
    <property type="match status" value="1"/>
</dbReference>
<accession>A0A4E9FRD7</accession>
<evidence type="ECO:0000313" key="17">
    <source>
        <dbReference type="WormBase" id="Bm10562"/>
    </source>
</evidence>
<dbReference type="RefSeq" id="XP_001901658.1">
    <property type="nucleotide sequence ID" value="XM_001901623.1"/>
</dbReference>
<dbReference type="WormBase" id="Bm10562">
    <property type="protein sequence ID" value="BM21557"/>
    <property type="gene ID" value="WBGene00230823"/>
    <property type="gene designation" value="Bma-pcm-1.1"/>
</dbReference>
<dbReference type="OMA" id="VMSVLCQ"/>
<dbReference type="KEGG" id="bmy:BM_BM10562"/>
<keyword evidence="4" id="KW-0963">Cytoplasm</keyword>
<accession>A0A0H5SA79</accession>
<dbReference type="AlphaFoldDB" id="A0A0H5SA79"/>
<evidence type="ECO:0000313" key="14">
    <source>
        <dbReference type="EMBL" id="VIO98759.1"/>
    </source>
</evidence>
<dbReference type="Proteomes" id="UP000006672">
    <property type="component" value="Unassembled WGS sequence"/>
</dbReference>
<dbReference type="Gene3D" id="3.40.50.150">
    <property type="entry name" value="Vaccinia Virus protein VP39"/>
    <property type="match status" value="1"/>
</dbReference>
<dbReference type="PANTHER" id="PTHR11579:SF0">
    <property type="entry name" value="PROTEIN-L-ISOASPARTATE(D-ASPARTATE) O-METHYLTRANSFERASE"/>
    <property type="match status" value="1"/>
</dbReference>
<keyword evidence="5" id="KW-0489">Methyltransferase</keyword>
<comment type="similarity">
    <text evidence="2">Belongs to the methyltransferase superfamily. L-isoaspartyl/D-aspartyl protein methyltransferase family.</text>
</comment>
<reference evidence="13 15" key="1">
    <citation type="journal article" date="2007" name="Science">
        <title>Draft genome of the filarial nematode parasite Brugia malayi.</title>
        <authorList>
            <person name="Ghedin E."/>
            <person name="Wang S."/>
            <person name="Spiro D."/>
            <person name="Caler E."/>
            <person name="Zhao Q."/>
            <person name="Crabtree J."/>
            <person name="Allen J.E."/>
            <person name="Delcher A.L."/>
            <person name="Guiliano D.B."/>
            <person name="Miranda-Saavedra D."/>
            <person name="Angiuoli S.V."/>
            <person name="Creasy T."/>
            <person name="Amedeo P."/>
            <person name="Haas B."/>
            <person name="El-Sayed N.M."/>
            <person name="Wortman J.R."/>
            <person name="Feldblyum T."/>
            <person name="Tallon L."/>
            <person name="Schatz M."/>
            <person name="Shumway M."/>
            <person name="Koo H."/>
            <person name="Salzberg S.L."/>
            <person name="Schobel S."/>
            <person name="Pertea M."/>
            <person name="Pop M."/>
            <person name="White O."/>
            <person name="Barton G.J."/>
            <person name="Carlow C.K."/>
            <person name="Crawford M.J."/>
            <person name="Daub J."/>
            <person name="Dimmic M.W."/>
            <person name="Estes C.F."/>
            <person name="Foster J.M."/>
            <person name="Ganatra M."/>
            <person name="Gregory W.F."/>
            <person name="Johnson N.M."/>
            <person name="Jin J."/>
            <person name="Komuniecki R."/>
            <person name="Korf I."/>
            <person name="Kumar S."/>
            <person name="Laney S."/>
            <person name="Li B.W."/>
            <person name="Li W."/>
            <person name="Lindblom T.H."/>
            <person name="Lustigman S."/>
            <person name="Ma D."/>
            <person name="Maina C.V."/>
            <person name="Martin D.M."/>
            <person name="McCarter J.P."/>
            <person name="McReynolds L."/>
            <person name="Mitreva M."/>
            <person name="Nutman T.B."/>
            <person name="Parkinson J."/>
            <person name="Peregrin-Alvarez J.M."/>
            <person name="Poole C."/>
            <person name="Ren Q."/>
            <person name="Saunders L."/>
            <person name="Sluder A.E."/>
            <person name="Smith K."/>
            <person name="Stanke M."/>
            <person name="Unnasch T.R."/>
            <person name="Ware J."/>
            <person name="Wei A.D."/>
            <person name="Weil G."/>
            <person name="Williams D.J."/>
            <person name="Zhang Y."/>
            <person name="Williams S.A."/>
            <person name="Fraser-Liggett C."/>
            <person name="Slatko B."/>
            <person name="Blaxter M.L."/>
            <person name="Scott A.L."/>
        </authorList>
    </citation>
    <scope>NUCLEOTIDE SEQUENCE</scope>
    <source>
        <strain evidence="13 15">FR3</strain>
    </source>
</reference>
<dbReference type="EMBL" id="CAAKNF010000195">
    <property type="protein sequence ID" value="VIO98759.1"/>
    <property type="molecule type" value="Genomic_DNA"/>
</dbReference>
<dbReference type="FunCoup" id="A0A0H5SA79">
    <property type="interactions" value="1140"/>
</dbReference>
<evidence type="ECO:0000256" key="12">
    <source>
        <dbReference type="ARBA" id="ARBA00042126"/>
    </source>
</evidence>
<keyword evidence="15" id="KW-1185">Reference proteome</keyword>
<evidence type="ECO:0000313" key="15">
    <source>
        <dbReference type="Proteomes" id="UP000006672"/>
    </source>
</evidence>
<dbReference type="PANTHER" id="PTHR11579">
    <property type="entry name" value="PROTEIN-L-ISOASPARTATE O-METHYLTRANSFERASE"/>
    <property type="match status" value="1"/>
</dbReference>
<protein>
    <recommendedName>
        <fullName evidence="11">Protein-L-isoaspartate(D-aspartate) O-methyltransferase</fullName>
        <ecNumber evidence="3">2.1.1.77</ecNumber>
    </recommendedName>
    <alternativeName>
        <fullName evidence="9">L-isoaspartyl protein carboxyl methyltransferase</fullName>
    </alternativeName>
    <alternativeName>
        <fullName evidence="12">Protein L-isoaspartyl/D-aspartyl methyltransferase</fullName>
    </alternativeName>
    <alternativeName>
        <fullName evidence="8">Protein-beta-aspartate methyltransferase</fullName>
    </alternativeName>
</protein>
<proteinExistence type="inferred from homology"/>
<dbReference type="OrthoDB" id="73890at2759"/>
<sequence>MSFPQNTSNAVLVDFLKKVGHIKNDRVEQVMLSVDRADFCPQNSYQDCPQQIGYSATISAPHIHALALELLNDHLRDDHTVLDIGSGSGYLTVCMALMVGRKGRVIGIDHIKELIDLSISNINKHHSDLLMDGRITMVTGDGRNGYRAGAPYMAIHVGAAAPKLPDILVEQLAPGGRMIIPVGEVFSDQHFVQVDKDLNGNVKIEELFDVLFVPLTDRKYQLGHLN</sequence>
<organism evidence="13">
    <name type="scientific">Brugia malayi</name>
    <name type="common">Filarial nematode worm</name>
    <dbReference type="NCBI Taxonomy" id="6279"/>
    <lineage>
        <taxon>Eukaryota</taxon>
        <taxon>Metazoa</taxon>
        <taxon>Ecdysozoa</taxon>
        <taxon>Nematoda</taxon>
        <taxon>Chromadorea</taxon>
        <taxon>Rhabditida</taxon>
        <taxon>Spirurina</taxon>
        <taxon>Spiruromorpha</taxon>
        <taxon>Filarioidea</taxon>
        <taxon>Onchocercidae</taxon>
        <taxon>Brugia</taxon>
    </lineage>
</organism>
<dbReference type="CDD" id="cd02440">
    <property type="entry name" value="AdoMet_MTases"/>
    <property type="match status" value="1"/>
</dbReference>
<evidence type="ECO:0000256" key="9">
    <source>
        <dbReference type="ARBA" id="ARBA00031350"/>
    </source>
</evidence>
<dbReference type="GO" id="GO:0032259">
    <property type="term" value="P:methylation"/>
    <property type="evidence" value="ECO:0007669"/>
    <property type="project" value="UniProtKB-KW"/>
</dbReference>
<dbReference type="EMBL" id="LN856998">
    <property type="protein sequence ID" value="CRZ25244.1"/>
    <property type="molecule type" value="Genomic_DNA"/>
</dbReference>
<keyword evidence="6" id="KW-0808">Transferase</keyword>
<dbReference type="Pfam" id="PF01135">
    <property type="entry name" value="PCMT"/>
    <property type="match status" value="1"/>
</dbReference>
<dbReference type="SUPFAM" id="SSF53335">
    <property type="entry name" value="S-adenosyl-L-methionine-dependent methyltransferases"/>
    <property type="match status" value="1"/>
</dbReference>
<evidence type="ECO:0000256" key="7">
    <source>
        <dbReference type="ARBA" id="ARBA00022691"/>
    </source>
</evidence>
<evidence type="ECO:0000313" key="16">
    <source>
        <dbReference type="WBParaSite" id="Bm10562.1"/>
    </source>
</evidence>
<evidence type="ECO:0000256" key="6">
    <source>
        <dbReference type="ARBA" id="ARBA00022679"/>
    </source>
</evidence>
<dbReference type="InterPro" id="IPR029063">
    <property type="entry name" value="SAM-dependent_MTases_sf"/>
</dbReference>
<evidence type="ECO:0000256" key="2">
    <source>
        <dbReference type="ARBA" id="ARBA00005369"/>
    </source>
</evidence>
<evidence type="ECO:0000256" key="10">
    <source>
        <dbReference type="ARBA" id="ARBA00035815"/>
    </source>
</evidence>
<name>A0A0H5SA79_BRUMA</name>
<evidence type="ECO:0000256" key="3">
    <source>
        <dbReference type="ARBA" id="ARBA00011890"/>
    </source>
</evidence>
<reference evidence="16" key="4">
    <citation type="submission" date="2019-12" db="UniProtKB">
        <authorList>
            <consortium name="WormBaseParasite"/>
        </authorList>
    </citation>
    <scope>IDENTIFICATION</scope>
</reference>
<dbReference type="GeneID" id="6105075"/>
<reference evidence="13" key="2">
    <citation type="submission" date="2012-12" db="EMBL/GenBank/DDBJ databases">
        <authorList>
            <person name="Gao Y.W."/>
            <person name="Fan S.T."/>
            <person name="Sun H.T."/>
            <person name="Wang Z."/>
            <person name="Gao X.L."/>
            <person name="Li Y.G."/>
            <person name="Wang T.C."/>
            <person name="Zhang K."/>
            <person name="Xu W.W."/>
            <person name="Yu Z.J."/>
            <person name="Xia X.Z."/>
        </authorList>
    </citation>
    <scope>NUCLEOTIDE SEQUENCE</scope>
    <source>
        <strain evidence="13">FR3</strain>
    </source>
</reference>
<dbReference type="GO" id="GO:0005737">
    <property type="term" value="C:cytoplasm"/>
    <property type="evidence" value="ECO:0007669"/>
    <property type="project" value="UniProtKB-SubCell"/>
</dbReference>
<dbReference type="CTD" id="6105075"/>
<evidence type="ECO:0000256" key="11">
    <source>
        <dbReference type="ARBA" id="ARBA00040923"/>
    </source>
</evidence>
<dbReference type="WBParaSite" id="Bm10562.1">
    <property type="protein sequence ID" value="Bm10562.1"/>
    <property type="gene ID" value="WBGene00230823"/>
</dbReference>
<dbReference type="EC" id="2.1.1.77" evidence="3"/>